<sequence>MTPAHNSSSNCHCQAARPSGTATSEALEHILPDLLKNATAAGLTDRRPAHADGQDGLPTPPELTRSSSATGSAAPASAGSEAPGTVAARCMVRARIPFPDGQFHLYLYHNTADQKEHLAIVFGEDIDSTSLNASRSGESELDRLVRGARPRPSPATSGDEEAEPSSAPLVRIHSECFTGETVSSVRCDCGYQLAEAMRLMQLERRGVIIYLRQEGRGIGLMEKLKAYNLQDMGHDTVTANLLLNHPADARNYDVAYAMLRDLELNRVRLLTNNPDKIDQLVAAGIDVEERVPMVPRWWQIAEGSLTADQVPAAHEDRLEGNTPLLGGAAGHSPIFTGAHYAPTGDESDDNGSSSSGTRSPADSLELSHLSLADRQSDDVSMSDTTPSDGDAEDPAQPPSADPVRPDFHRFASGTSLRSAASNLSSPSTLIWSPLSPGDGIHSHLASSKHLFPLPPTRAYTSQPTSSANLHRHGSSDPLDSLPTPGSPQAIMAEANRYLQVKVQRMGHLLDLPRSKSSSNVMPTAVKRALADDLHAHPAQPQAHSVTHSPMLSSAPGPLKIRTQDLGAPHKPSPLVAKP</sequence>
<feature type="region of interest" description="Disordered" evidence="9">
    <location>
        <begin position="1"/>
        <end position="28"/>
    </location>
</feature>
<evidence type="ECO:0000256" key="1">
    <source>
        <dbReference type="ARBA" id="ARBA00005104"/>
    </source>
</evidence>
<dbReference type="GO" id="GO:0003935">
    <property type="term" value="F:GTP cyclohydrolase II activity"/>
    <property type="evidence" value="ECO:0007669"/>
    <property type="project" value="UniProtKB-EC"/>
</dbReference>
<evidence type="ECO:0000313" key="11">
    <source>
        <dbReference type="EMBL" id="KAJ1914220.1"/>
    </source>
</evidence>
<evidence type="ECO:0000256" key="7">
    <source>
        <dbReference type="ARBA" id="ARBA00023134"/>
    </source>
</evidence>
<protein>
    <recommendedName>
        <fullName evidence="3">GTP cyclohydrolase II</fullName>
        <ecNumber evidence="3">3.5.4.25</ecNumber>
    </recommendedName>
</protein>
<dbReference type="InterPro" id="IPR036144">
    <property type="entry name" value="RibA-like_sf"/>
</dbReference>
<dbReference type="SUPFAM" id="SSF142695">
    <property type="entry name" value="RibA-like"/>
    <property type="match status" value="1"/>
</dbReference>
<dbReference type="CDD" id="cd00641">
    <property type="entry name" value="GTP_cyclohydro2"/>
    <property type="match status" value="1"/>
</dbReference>
<dbReference type="NCBIfam" id="NF001591">
    <property type="entry name" value="PRK00393.1"/>
    <property type="match status" value="1"/>
</dbReference>
<dbReference type="EMBL" id="JANBPT010000697">
    <property type="protein sequence ID" value="KAJ1914220.1"/>
    <property type="molecule type" value="Genomic_DNA"/>
</dbReference>
<feature type="compositionally biased region" description="Polar residues" evidence="9">
    <location>
        <begin position="378"/>
        <end position="387"/>
    </location>
</feature>
<reference evidence="11" key="1">
    <citation type="submission" date="2022-07" db="EMBL/GenBank/DDBJ databases">
        <title>Phylogenomic reconstructions and comparative analyses of Kickxellomycotina fungi.</title>
        <authorList>
            <person name="Reynolds N.K."/>
            <person name="Stajich J.E."/>
            <person name="Barry K."/>
            <person name="Grigoriev I.V."/>
            <person name="Crous P."/>
            <person name="Smith M.E."/>
        </authorList>
    </citation>
    <scope>NUCLEOTIDE SEQUENCE</scope>
    <source>
        <strain evidence="11">RSA 861</strain>
    </source>
</reference>
<feature type="compositionally biased region" description="Polar residues" evidence="9">
    <location>
        <begin position="541"/>
        <end position="551"/>
    </location>
</feature>
<evidence type="ECO:0000256" key="5">
    <source>
        <dbReference type="ARBA" id="ARBA00022741"/>
    </source>
</evidence>
<keyword evidence="7" id="KW-0342">GTP-binding</keyword>
<feature type="compositionally biased region" description="Low complexity" evidence="9">
    <location>
        <begin position="66"/>
        <end position="83"/>
    </location>
</feature>
<dbReference type="PANTHER" id="PTHR21327">
    <property type="entry name" value="GTP CYCLOHYDROLASE II-RELATED"/>
    <property type="match status" value="1"/>
</dbReference>
<evidence type="ECO:0000256" key="6">
    <source>
        <dbReference type="ARBA" id="ARBA00022801"/>
    </source>
</evidence>
<feature type="region of interest" description="Disordered" evidence="9">
    <location>
        <begin position="129"/>
        <end position="167"/>
    </location>
</feature>
<dbReference type="PANTHER" id="PTHR21327:SF29">
    <property type="entry name" value="GTP CYCLOHYDROLASE-2"/>
    <property type="match status" value="1"/>
</dbReference>
<feature type="region of interest" description="Disordered" evidence="9">
    <location>
        <begin position="318"/>
        <end position="409"/>
    </location>
</feature>
<dbReference type="InterPro" id="IPR032677">
    <property type="entry name" value="GTP_cyclohydro_II"/>
</dbReference>
<evidence type="ECO:0000259" key="10">
    <source>
        <dbReference type="Pfam" id="PF00925"/>
    </source>
</evidence>
<keyword evidence="12" id="KW-1185">Reference proteome</keyword>
<dbReference type="Proteomes" id="UP001150569">
    <property type="component" value="Unassembled WGS sequence"/>
</dbReference>
<comment type="catalytic activity">
    <reaction evidence="8">
        <text>GTP + 4 H2O = 2,5-diamino-6-hydroxy-4-(5-phosphoribosylamino)-pyrimidine + formate + 2 phosphate + 3 H(+)</text>
        <dbReference type="Rhea" id="RHEA:23704"/>
        <dbReference type="ChEBI" id="CHEBI:15377"/>
        <dbReference type="ChEBI" id="CHEBI:15378"/>
        <dbReference type="ChEBI" id="CHEBI:15740"/>
        <dbReference type="ChEBI" id="CHEBI:37565"/>
        <dbReference type="ChEBI" id="CHEBI:43474"/>
        <dbReference type="ChEBI" id="CHEBI:58614"/>
        <dbReference type="EC" id="3.5.4.25"/>
    </reaction>
</comment>
<feature type="compositionally biased region" description="Polar residues" evidence="9">
    <location>
        <begin position="1"/>
        <end position="12"/>
    </location>
</feature>
<feature type="region of interest" description="Disordered" evidence="9">
    <location>
        <begin position="531"/>
        <end position="578"/>
    </location>
</feature>
<evidence type="ECO:0000256" key="3">
    <source>
        <dbReference type="ARBA" id="ARBA00012762"/>
    </source>
</evidence>
<feature type="compositionally biased region" description="Low complexity" evidence="9">
    <location>
        <begin position="350"/>
        <end position="363"/>
    </location>
</feature>
<evidence type="ECO:0000256" key="9">
    <source>
        <dbReference type="SAM" id="MobiDB-lite"/>
    </source>
</evidence>
<dbReference type="GO" id="GO:0005525">
    <property type="term" value="F:GTP binding"/>
    <property type="evidence" value="ECO:0007669"/>
    <property type="project" value="UniProtKB-KW"/>
</dbReference>
<feature type="region of interest" description="Disordered" evidence="9">
    <location>
        <begin position="46"/>
        <end position="83"/>
    </location>
</feature>
<evidence type="ECO:0000256" key="4">
    <source>
        <dbReference type="ARBA" id="ARBA00022619"/>
    </source>
</evidence>
<keyword evidence="5" id="KW-0547">Nucleotide-binding</keyword>
<feature type="compositionally biased region" description="Polar residues" evidence="9">
    <location>
        <begin position="458"/>
        <end position="468"/>
    </location>
</feature>
<keyword evidence="6 11" id="KW-0378">Hydrolase</keyword>
<evidence type="ECO:0000256" key="8">
    <source>
        <dbReference type="ARBA" id="ARBA00049295"/>
    </source>
</evidence>
<feature type="region of interest" description="Disordered" evidence="9">
    <location>
        <begin position="454"/>
        <end position="484"/>
    </location>
</feature>
<feature type="domain" description="GTP cyclohydrolase II" evidence="10">
    <location>
        <begin position="92"/>
        <end position="292"/>
    </location>
</feature>
<evidence type="ECO:0000313" key="12">
    <source>
        <dbReference type="Proteomes" id="UP001150569"/>
    </source>
</evidence>
<organism evidence="11 12">
    <name type="scientific">Tieghemiomyces parasiticus</name>
    <dbReference type="NCBI Taxonomy" id="78921"/>
    <lineage>
        <taxon>Eukaryota</taxon>
        <taxon>Fungi</taxon>
        <taxon>Fungi incertae sedis</taxon>
        <taxon>Zoopagomycota</taxon>
        <taxon>Kickxellomycotina</taxon>
        <taxon>Dimargaritomycetes</taxon>
        <taxon>Dimargaritales</taxon>
        <taxon>Dimargaritaceae</taxon>
        <taxon>Tieghemiomyces</taxon>
    </lineage>
</organism>
<dbReference type="Gene3D" id="3.40.50.10990">
    <property type="entry name" value="GTP cyclohydrolase II"/>
    <property type="match status" value="1"/>
</dbReference>
<dbReference type="Pfam" id="PF00925">
    <property type="entry name" value="GTP_cyclohydro2"/>
    <property type="match status" value="1"/>
</dbReference>
<proteinExistence type="inferred from homology"/>
<accession>A0A9W8DQE0</accession>
<comment type="caution">
    <text evidence="11">The sequence shown here is derived from an EMBL/GenBank/DDBJ whole genome shotgun (WGS) entry which is preliminary data.</text>
</comment>
<keyword evidence="4" id="KW-0686">Riboflavin biosynthesis</keyword>
<dbReference type="GO" id="GO:0009231">
    <property type="term" value="P:riboflavin biosynthetic process"/>
    <property type="evidence" value="ECO:0007669"/>
    <property type="project" value="UniProtKB-KW"/>
</dbReference>
<dbReference type="AlphaFoldDB" id="A0A9W8DQE0"/>
<evidence type="ECO:0000256" key="2">
    <source>
        <dbReference type="ARBA" id="ARBA00008131"/>
    </source>
</evidence>
<dbReference type="OrthoDB" id="5569761at2759"/>
<gene>
    <name evidence="11" type="primary">RIB1_2</name>
    <name evidence="11" type="ORF">IWQ60_008896</name>
</gene>
<comment type="pathway">
    <text evidence="1">Cofactor biosynthesis; riboflavin biosynthesis.</text>
</comment>
<dbReference type="EC" id="3.5.4.25" evidence="3"/>
<comment type="similarity">
    <text evidence="2">Belongs to the GTP cyclohydrolase II family.</text>
</comment>
<dbReference type="InterPro" id="IPR000926">
    <property type="entry name" value="RibA"/>
</dbReference>
<name>A0A9W8DQE0_9FUNG</name>